<dbReference type="Proteomes" id="UP000740754">
    <property type="component" value="Unassembled WGS sequence"/>
</dbReference>
<accession>A0ABX1I9J5</accession>
<dbReference type="Gene3D" id="2.40.10.220">
    <property type="entry name" value="predicted glycosyltransferase like domains"/>
    <property type="match status" value="1"/>
</dbReference>
<feature type="domain" description="PilZ" evidence="1">
    <location>
        <begin position="10"/>
        <end position="83"/>
    </location>
</feature>
<proteinExistence type="predicted"/>
<name>A0ABX1I9J5_9GAMM</name>
<organism evidence="2 3">
    <name type="scientific">Marichromatium bheemlicum</name>
    <dbReference type="NCBI Taxonomy" id="365339"/>
    <lineage>
        <taxon>Bacteria</taxon>
        <taxon>Pseudomonadati</taxon>
        <taxon>Pseudomonadota</taxon>
        <taxon>Gammaproteobacteria</taxon>
        <taxon>Chromatiales</taxon>
        <taxon>Chromatiaceae</taxon>
        <taxon>Marichromatium</taxon>
    </lineage>
</organism>
<sequence length="87" mass="9295">MRLTADTEANVKRLNDSEMLSVRMIDLSPSGCALVCDAPFAPGDQLEVGISSPSERIAPLVCNGRVVRVDRNGDHHVVGIEFTADAS</sequence>
<gene>
    <name evidence="2" type="ORF">HF203_09665</name>
</gene>
<dbReference type="SUPFAM" id="SSF141371">
    <property type="entry name" value="PilZ domain-like"/>
    <property type="match status" value="1"/>
</dbReference>
<dbReference type="InterPro" id="IPR009875">
    <property type="entry name" value="PilZ_domain"/>
</dbReference>
<evidence type="ECO:0000313" key="2">
    <source>
        <dbReference type="EMBL" id="NKN33491.1"/>
    </source>
</evidence>
<dbReference type="EMBL" id="JAAXKX010000012">
    <property type="protein sequence ID" value="NKN33491.1"/>
    <property type="molecule type" value="Genomic_DNA"/>
</dbReference>
<evidence type="ECO:0000313" key="3">
    <source>
        <dbReference type="Proteomes" id="UP000740754"/>
    </source>
</evidence>
<comment type="caution">
    <text evidence="2">The sequence shown here is derived from an EMBL/GenBank/DDBJ whole genome shotgun (WGS) entry which is preliminary data.</text>
</comment>
<reference evidence="2 3" key="1">
    <citation type="submission" date="2020-04" db="EMBL/GenBank/DDBJ databases">
        <title>Draft Whole-Genome sequence of Marichromatium bheemlicum DSM 18632, type strain.</title>
        <authorList>
            <person name="Kyndt J.A."/>
            <person name="Meyer T.E."/>
        </authorList>
    </citation>
    <scope>NUCLEOTIDE SEQUENCE [LARGE SCALE GENOMIC DNA]</scope>
    <source>
        <strain evidence="2 3">DSM 18632</strain>
    </source>
</reference>
<evidence type="ECO:0000259" key="1">
    <source>
        <dbReference type="Pfam" id="PF07238"/>
    </source>
</evidence>
<keyword evidence="3" id="KW-1185">Reference proteome</keyword>
<dbReference type="Pfam" id="PF07238">
    <property type="entry name" value="PilZ"/>
    <property type="match status" value="1"/>
</dbReference>
<protein>
    <submittedName>
        <fullName evidence="2">PilZ domain-containing protein</fullName>
    </submittedName>
</protein>